<dbReference type="AlphaFoldDB" id="A0AA42CGJ9"/>
<dbReference type="Proteomes" id="UP001165679">
    <property type="component" value="Unassembled WGS sequence"/>
</dbReference>
<comment type="caution">
    <text evidence="2">The sequence shown here is derived from an EMBL/GenBank/DDBJ whole genome shotgun (WGS) entry which is preliminary data.</text>
</comment>
<dbReference type="Pfam" id="PF12705">
    <property type="entry name" value="PDDEXK_1"/>
    <property type="match status" value="1"/>
</dbReference>
<feature type="non-terminal residue" evidence="2">
    <location>
        <position position="1"/>
    </location>
</feature>
<dbReference type="InterPro" id="IPR038726">
    <property type="entry name" value="PDDEXK_AddAB-type"/>
</dbReference>
<dbReference type="Gene3D" id="3.90.320.10">
    <property type="match status" value="1"/>
</dbReference>
<organism evidence="2 3">
    <name type="scientific">Limobrevibacterium gyesilva</name>
    <dbReference type="NCBI Taxonomy" id="2991712"/>
    <lineage>
        <taxon>Bacteria</taxon>
        <taxon>Pseudomonadati</taxon>
        <taxon>Pseudomonadota</taxon>
        <taxon>Alphaproteobacteria</taxon>
        <taxon>Acetobacterales</taxon>
        <taxon>Acetobacteraceae</taxon>
        <taxon>Limobrevibacterium</taxon>
    </lineage>
</organism>
<reference evidence="2" key="1">
    <citation type="submission" date="2022-09" db="EMBL/GenBank/DDBJ databases">
        <title>Rhodovastum sp. nov. RN2-1 isolated from soil in Seongnam, South Korea.</title>
        <authorList>
            <person name="Le N.T."/>
        </authorList>
    </citation>
    <scope>NUCLEOTIDE SEQUENCE</scope>
    <source>
        <strain evidence="2">RN2-1</strain>
    </source>
</reference>
<evidence type="ECO:0000313" key="2">
    <source>
        <dbReference type="EMBL" id="MCW3477814.1"/>
    </source>
</evidence>
<reference evidence="2" key="2">
    <citation type="submission" date="2022-10" db="EMBL/GenBank/DDBJ databases">
        <authorList>
            <person name="Trinh H.N."/>
        </authorList>
    </citation>
    <scope>NUCLEOTIDE SEQUENCE</scope>
    <source>
        <strain evidence="2">RN2-1</strain>
    </source>
</reference>
<name>A0AA42CGJ9_9PROT</name>
<sequence length="351" mass="38488">APLAVLSCPRRRDGAPAVPARWLARLDAFLAGQQRRLDLHPAASWARLLDQPAGRPRAAEPPRPCPPVKLRPRSLRVTEIQTWLEDPYAIYARHVLKLEKLKPLEEETDAADYGSLVHKGLELFLRDAGAAWPPDARARLRQAMDRALQEAGLRPALAEWWAPRLRRIADWVVGQETERRSLVAPAAIVTEAKGEWQLPVPDSGGFRLRGRADRIERRPDGRLAILDYKTGAPPSQKQVDAGFAPQLPLEAAMAAAGAFGDALRGDTAELTYWHLTGGFEPGGARTLFKGDPAAIAAAVATARDKLCDLILAFYDPARAYLSQPHPGRAPRFSDYAQLARVAEWDLSGGEG</sequence>
<dbReference type="EMBL" id="JAPDNT010000054">
    <property type="protein sequence ID" value="MCW3477814.1"/>
    <property type="molecule type" value="Genomic_DNA"/>
</dbReference>
<gene>
    <name evidence="2" type="ORF">OL599_25015</name>
</gene>
<proteinExistence type="predicted"/>
<dbReference type="InterPro" id="IPR011335">
    <property type="entry name" value="Restrct_endonuc-II-like"/>
</dbReference>
<dbReference type="SUPFAM" id="SSF52980">
    <property type="entry name" value="Restriction endonuclease-like"/>
    <property type="match status" value="1"/>
</dbReference>
<evidence type="ECO:0000259" key="1">
    <source>
        <dbReference type="Pfam" id="PF12705"/>
    </source>
</evidence>
<feature type="domain" description="PD-(D/E)XK endonuclease-like" evidence="1">
    <location>
        <begin position="77"/>
        <end position="291"/>
    </location>
</feature>
<protein>
    <submittedName>
        <fullName evidence="2">PD-(D/E)XK nuclease family protein</fullName>
    </submittedName>
</protein>
<dbReference type="InterPro" id="IPR011604">
    <property type="entry name" value="PDDEXK-like_dom_sf"/>
</dbReference>
<keyword evidence="3" id="KW-1185">Reference proteome</keyword>
<evidence type="ECO:0000313" key="3">
    <source>
        <dbReference type="Proteomes" id="UP001165679"/>
    </source>
</evidence>
<dbReference type="RefSeq" id="WP_264716781.1">
    <property type="nucleotide sequence ID" value="NZ_JAPDNT010000054.1"/>
</dbReference>
<accession>A0AA42CGJ9</accession>